<protein>
    <recommendedName>
        <fullName evidence="4">RRM domain-containing protein</fullName>
    </recommendedName>
</protein>
<dbReference type="InterPro" id="IPR012677">
    <property type="entry name" value="Nucleotide-bd_a/b_plait_sf"/>
</dbReference>
<organism evidence="2 3">
    <name type="scientific">Lonomia obliqua multiple nucleopolyhedrovirus</name>
    <dbReference type="NCBI Taxonomy" id="134394"/>
    <lineage>
        <taxon>Viruses</taxon>
        <taxon>Viruses incertae sedis</taxon>
        <taxon>Naldaviricetes</taxon>
        <taxon>Lefavirales</taxon>
        <taxon>Baculoviridae</taxon>
        <taxon>Alphabaculovirus</taxon>
        <taxon>Alphabaculovirus lonobliquae</taxon>
        <taxon>Lonomia obliqua nucleopolyhedrovirus</taxon>
    </lineage>
</organism>
<evidence type="ECO:0008006" key="4">
    <source>
        <dbReference type="Google" id="ProtNLM"/>
    </source>
</evidence>
<feature type="region of interest" description="Disordered" evidence="1">
    <location>
        <begin position="1"/>
        <end position="20"/>
    </location>
</feature>
<dbReference type="GeneID" id="40526724"/>
<dbReference type="SUPFAM" id="SSF54928">
    <property type="entry name" value="RNA-binding domain, RBD"/>
    <property type="match status" value="1"/>
</dbReference>
<feature type="compositionally biased region" description="Basic residues" evidence="1">
    <location>
        <begin position="1"/>
        <end position="10"/>
    </location>
</feature>
<dbReference type="GO" id="GO:0003676">
    <property type="term" value="F:nucleic acid binding"/>
    <property type="evidence" value="ECO:0007669"/>
    <property type="project" value="InterPro"/>
</dbReference>
<keyword evidence="3" id="KW-1185">Reference proteome</keyword>
<dbReference type="InterPro" id="IPR035979">
    <property type="entry name" value="RBD_domain_sf"/>
</dbReference>
<evidence type="ECO:0000256" key="1">
    <source>
        <dbReference type="SAM" id="MobiDB-lite"/>
    </source>
</evidence>
<evidence type="ECO:0000313" key="3">
    <source>
        <dbReference type="Proteomes" id="UP000297030"/>
    </source>
</evidence>
<evidence type="ECO:0000313" key="2">
    <source>
        <dbReference type="EMBL" id="AKN81060.1"/>
    </source>
</evidence>
<accession>A0A126FCC7</accession>
<dbReference type="EMBL" id="KP763670">
    <property type="protein sequence ID" value="AKN81060.1"/>
    <property type="molecule type" value="Genomic_DNA"/>
</dbReference>
<name>A0A126FCC7_9ABAC</name>
<sequence>MQSTKQKRKRDPAAGSNEGERLAKQIKETQQCYDDNYFLRLGVCDLDEISYYNCLRIPFEPKQILNEDYILTINRLVNDAIVQVRPYQLTDVIQKNKVLDILTLIDSARTVLYRQVKKEKYDEIILFKNQNQLNLYDDLILELANIGDLFKRQLFILQNDINNFLTEFKSDVQMYDIDDSSLVLKQFVLIRVKILFTNLMRDKTKLLKIKRSTTLNRLQVDWPILLPEEETMTREEIANVIKRDFEQFGEIKFVYVCPINKTRAIIEFATSESVNAALSVNNDNSNRYKAQEFIIANYYSPTLFQTMRNKIENINQQIDILKNNIIFQTD</sequence>
<dbReference type="Gene3D" id="3.30.70.330">
    <property type="match status" value="1"/>
</dbReference>
<dbReference type="Proteomes" id="UP000297030">
    <property type="component" value="Segment"/>
</dbReference>
<dbReference type="RefSeq" id="YP_009666454.1">
    <property type="nucleotide sequence ID" value="NC_043520.1"/>
</dbReference>
<dbReference type="KEGG" id="vg:40526724"/>
<proteinExistence type="predicted"/>
<gene>
    <name evidence="2" type="primary">Orf-92</name>
</gene>
<reference evidence="2 3" key="1">
    <citation type="submission" date="2015-02" db="EMBL/GenBank/DDBJ databases">
        <title>Complete genome of a baculovirus isolated from a medical interest larvae: lLonomia obliqua (Lepidoptera: Saturniidae).</title>
        <authorList>
            <person name="Clara A.-S.W."/>
            <person name="Daniel A.-A.M.P."/>
            <person name="Miguel A.S."/>
            <person name="Jhon F.E.A."/>
            <person name="Fabricio M.S."/>
            <person name="Jose W.L.C."/>
            <person name="Bergmann R.M."/>
            <person name="Fernando M.L."/>
        </authorList>
    </citation>
    <scope>NUCLEOTIDE SEQUENCE [LARGE SCALE GENOMIC DNA]</scope>
    <source>
        <strain evidence="2">SP/2000</strain>
    </source>
</reference>